<sequence>MAREQSLPALWLLSDKRNAHLLERTLRTVRVPLAFVYRHYHLPDPERRDEFERLARLARAGGHLVVLADSAQTALEWGADGIYGAPLALAPRRRDLVTVATAHDMRGIAQANRVGADAVMLSPVFPTRSHPGAPTLGPRRFRTLAQHAAMPVIALGGMNAETARRLGWPRWAAIDGLTGAQ</sequence>
<organism evidence="2 3">
    <name type="scientific">Aurantiacibacter luteus</name>
    <dbReference type="NCBI Taxonomy" id="1581420"/>
    <lineage>
        <taxon>Bacteria</taxon>
        <taxon>Pseudomonadati</taxon>
        <taxon>Pseudomonadota</taxon>
        <taxon>Alphaproteobacteria</taxon>
        <taxon>Sphingomonadales</taxon>
        <taxon>Erythrobacteraceae</taxon>
        <taxon>Aurantiacibacter</taxon>
    </lineage>
</organism>
<dbReference type="GO" id="GO:0009228">
    <property type="term" value="P:thiamine biosynthetic process"/>
    <property type="evidence" value="ECO:0007669"/>
    <property type="project" value="UniProtKB-KW"/>
</dbReference>
<dbReference type="RefSeq" id="WP_047003808.1">
    <property type="nucleotide sequence ID" value="NZ_LBHB01000002.1"/>
</dbReference>
<accession>A0A0G9MTV1</accession>
<dbReference type="Gene3D" id="3.20.20.70">
    <property type="entry name" value="Aldolase class I"/>
    <property type="match status" value="1"/>
</dbReference>
<keyword evidence="3" id="KW-1185">Reference proteome</keyword>
<evidence type="ECO:0000313" key="3">
    <source>
        <dbReference type="Proteomes" id="UP000053464"/>
    </source>
</evidence>
<reference evidence="2 3" key="1">
    <citation type="submission" date="2015-04" db="EMBL/GenBank/DDBJ databases">
        <title>The draft genome sequence of Erythrobacter luteus KA37.</title>
        <authorList>
            <person name="Zhuang L."/>
            <person name="Liu Y."/>
            <person name="Shao Z."/>
        </authorList>
    </citation>
    <scope>NUCLEOTIDE SEQUENCE [LARGE SCALE GENOMIC DNA]</scope>
    <source>
        <strain evidence="2 3">KA37</strain>
    </source>
</reference>
<dbReference type="Pfam" id="PF02581">
    <property type="entry name" value="TMP-TENI"/>
    <property type="match status" value="1"/>
</dbReference>
<evidence type="ECO:0000259" key="1">
    <source>
        <dbReference type="Pfam" id="PF02581"/>
    </source>
</evidence>
<dbReference type="OrthoDB" id="8446047at2"/>
<dbReference type="PATRIC" id="fig|1581420.6.peg.1588"/>
<dbReference type="InterPro" id="IPR013785">
    <property type="entry name" value="Aldolase_TIM"/>
</dbReference>
<evidence type="ECO:0000313" key="2">
    <source>
        <dbReference type="EMBL" id="KLE34162.1"/>
    </source>
</evidence>
<feature type="domain" description="Thiamine phosphate synthase/TenI" evidence="1">
    <location>
        <begin position="33"/>
        <end position="165"/>
    </location>
</feature>
<dbReference type="CDD" id="cd00564">
    <property type="entry name" value="TMP_TenI"/>
    <property type="match status" value="1"/>
</dbReference>
<dbReference type="InterPro" id="IPR022998">
    <property type="entry name" value="ThiamineP_synth_TenI"/>
</dbReference>
<gene>
    <name evidence="2" type="ORF">AAW00_07755</name>
</gene>
<dbReference type="SUPFAM" id="SSF51391">
    <property type="entry name" value="Thiamin phosphate synthase"/>
    <property type="match status" value="1"/>
</dbReference>
<dbReference type="EMBL" id="LBHB01000002">
    <property type="protein sequence ID" value="KLE34162.1"/>
    <property type="molecule type" value="Genomic_DNA"/>
</dbReference>
<dbReference type="AlphaFoldDB" id="A0A0G9MTV1"/>
<dbReference type="InterPro" id="IPR036206">
    <property type="entry name" value="ThiamineP_synth_sf"/>
</dbReference>
<protein>
    <submittedName>
        <fullName evidence="2">Thiamine monophosphate synthase</fullName>
    </submittedName>
</protein>
<comment type="caution">
    <text evidence="2">The sequence shown here is derived from an EMBL/GenBank/DDBJ whole genome shotgun (WGS) entry which is preliminary data.</text>
</comment>
<name>A0A0G9MTV1_9SPHN</name>
<proteinExistence type="predicted"/>
<dbReference type="Proteomes" id="UP000053464">
    <property type="component" value="Unassembled WGS sequence"/>
</dbReference>
<dbReference type="STRING" id="1581420.AAW00_07755"/>